<protein>
    <recommendedName>
        <fullName evidence="3">LysM domain-containing protein</fullName>
    </recommendedName>
</protein>
<accession>A0A1I7KPI1</accession>
<dbReference type="Proteomes" id="UP000183656">
    <property type="component" value="Unassembled WGS sequence"/>
</dbReference>
<proteinExistence type="predicted"/>
<evidence type="ECO:0000313" key="1">
    <source>
        <dbReference type="EMBL" id="SFU99338.1"/>
    </source>
</evidence>
<reference evidence="1 2" key="1">
    <citation type="submission" date="2016-10" db="EMBL/GenBank/DDBJ databases">
        <authorList>
            <person name="de Groot N.N."/>
        </authorList>
    </citation>
    <scope>NUCLEOTIDE SEQUENCE [LARGE SCALE GENOMIC DNA]</scope>
    <source>
        <strain evidence="1 2">R-24608</strain>
    </source>
</reference>
<name>A0A1I7KPI1_9BURK</name>
<evidence type="ECO:0000313" key="2">
    <source>
        <dbReference type="Proteomes" id="UP000183656"/>
    </source>
</evidence>
<evidence type="ECO:0008006" key="3">
    <source>
        <dbReference type="Google" id="ProtNLM"/>
    </source>
</evidence>
<dbReference type="OrthoDB" id="9134373at2"/>
<gene>
    <name evidence="1" type="ORF">SAMN04489707_10636</name>
</gene>
<dbReference type="STRING" id="343013.SAMN04489707_10636"/>
<sequence>MKHEPPFKPHPTKPGEYLCNLAGSVLIAGDAAYGDPAETTPEGQAVSRAFIERFLREATAHGFKQAGTLHALLRRNQSSARMINLATDAMNCIPKELRARIIEEQFNARLVPMEEAPAPDYPADVLRPGPDGVDPRFWAAGHAIERVRAEHGEEAIHRPEYGRLFAELHRYAPPALKKKMSDKARELGLIPQTTHVDEHGRPVYSLEQIAATLGTTVEELQRLNALHADEIQAMGGLYTGPVHPLQ</sequence>
<organism evidence="1 2">
    <name type="scientific">Paenacidovorax caeni</name>
    <dbReference type="NCBI Taxonomy" id="343013"/>
    <lineage>
        <taxon>Bacteria</taxon>
        <taxon>Pseudomonadati</taxon>
        <taxon>Pseudomonadota</taxon>
        <taxon>Betaproteobacteria</taxon>
        <taxon>Burkholderiales</taxon>
        <taxon>Comamonadaceae</taxon>
        <taxon>Paenacidovorax</taxon>
    </lineage>
</organism>
<dbReference type="EMBL" id="FPBX01000063">
    <property type="protein sequence ID" value="SFU99338.1"/>
    <property type="molecule type" value="Genomic_DNA"/>
</dbReference>
<dbReference type="AlphaFoldDB" id="A0A1I7KPI1"/>
<keyword evidence="2" id="KW-1185">Reference proteome</keyword>
<dbReference type="RefSeq" id="WP_054257947.1">
    <property type="nucleotide sequence ID" value="NZ_CYIG01000067.1"/>
</dbReference>